<dbReference type="SUPFAM" id="SSF55394">
    <property type="entry name" value="Bactericidal permeability-increasing protein, BPI"/>
    <property type="match status" value="1"/>
</dbReference>
<dbReference type="EMBL" id="UZAJ01004167">
    <property type="protein sequence ID" value="VDO41943.1"/>
    <property type="molecule type" value="Genomic_DNA"/>
</dbReference>
<evidence type="ECO:0000313" key="2">
    <source>
        <dbReference type="Proteomes" id="UP000267606"/>
    </source>
</evidence>
<organism evidence="3">
    <name type="scientific">Onchocerca flexuosa</name>
    <dbReference type="NCBI Taxonomy" id="387005"/>
    <lineage>
        <taxon>Eukaryota</taxon>
        <taxon>Metazoa</taxon>
        <taxon>Ecdysozoa</taxon>
        <taxon>Nematoda</taxon>
        <taxon>Chromadorea</taxon>
        <taxon>Rhabditida</taxon>
        <taxon>Spirurina</taxon>
        <taxon>Spiruromorpha</taxon>
        <taxon>Filarioidea</taxon>
        <taxon>Onchocercidae</taxon>
        <taxon>Onchocerca</taxon>
    </lineage>
</organism>
<evidence type="ECO:0000313" key="1">
    <source>
        <dbReference type="EMBL" id="VDO41943.1"/>
    </source>
</evidence>
<name>A0A183HC57_9BILA</name>
<evidence type="ECO:0000313" key="3">
    <source>
        <dbReference type="WBParaSite" id="OFLC_0000506801-mRNA-1"/>
    </source>
</evidence>
<dbReference type="Gene3D" id="3.15.20.10">
    <property type="entry name" value="Bactericidal permeability-increasing protein, domain 2"/>
    <property type="match status" value="1"/>
</dbReference>
<gene>
    <name evidence="1" type="ORF">OFLC_LOCUS5067</name>
</gene>
<dbReference type="GO" id="GO:0008289">
    <property type="term" value="F:lipid binding"/>
    <property type="evidence" value="ECO:0007669"/>
    <property type="project" value="InterPro"/>
</dbReference>
<sequence length="120" mass="14263">MGISGTFANTIRKALNTVVPKKLWPKIKRRLRFAFNQRGIRLPVMCGVELERPSLSYIDHAIVIDTDFRRKLRVDINYTRYTSTLCSYDLPRFIRKFKLYIDAEIARARKKEQMESEEDY</sequence>
<proteinExistence type="predicted"/>
<dbReference type="WBParaSite" id="OFLC_0000506801-mRNA-1">
    <property type="protein sequence ID" value="OFLC_0000506801-mRNA-1"/>
    <property type="gene ID" value="OFLC_0000506801"/>
</dbReference>
<keyword evidence="2" id="KW-1185">Reference proteome</keyword>
<accession>A0A183HC57</accession>
<reference evidence="1 2" key="2">
    <citation type="submission" date="2018-11" db="EMBL/GenBank/DDBJ databases">
        <authorList>
            <consortium name="Pathogen Informatics"/>
        </authorList>
    </citation>
    <scope>NUCLEOTIDE SEQUENCE [LARGE SCALE GENOMIC DNA]</scope>
</reference>
<reference evidence="3" key="1">
    <citation type="submission" date="2016-06" db="UniProtKB">
        <authorList>
            <consortium name="WormBaseParasite"/>
        </authorList>
    </citation>
    <scope>IDENTIFICATION</scope>
</reference>
<dbReference type="STRING" id="387005.A0A183HC57"/>
<dbReference type="Proteomes" id="UP000267606">
    <property type="component" value="Unassembled WGS sequence"/>
</dbReference>
<dbReference type="InterPro" id="IPR017943">
    <property type="entry name" value="Bactericidal_perm-incr_a/b_dom"/>
</dbReference>
<dbReference type="AlphaFoldDB" id="A0A183HC57"/>
<protein>
    <submittedName>
        <fullName evidence="3">DUF61 family protein</fullName>
    </submittedName>
</protein>